<dbReference type="Proteomes" id="UP000075737">
    <property type="component" value="Unassembled WGS sequence"/>
</dbReference>
<gene>
    <name evidence="3" type="primary">flr</name>
    <name evidence="3" type="ORF">ATZ99_13390</name>
</gene>
<dbReference type="GO" id="GO:0010181">
    <property type="term" value="F:FMN binding"/>
    <property type="evidence" value="ECO:0007669"/>
    <property type="project" value="InterPro"/>
</dbReference>
<name>A0A161QB73_9FIRM</name>
<dbReference type="EMBL" id="LOHZ01000030">
    <property type="protein sequence ID" value="KYO66147.1"/>
    <property type="molecule type" value="Genomic_DNA"/>
</dbReference>
<comment type="similarity">
    <text evidence="1">Belongs to the flavoredoxin family.</text>
</comment>
<keyword evidence="4" id="KW-1185">Reference proteome</keyword>
<dbReference type="AlphaFoldDB" id="A0A161QB73"/>
<dbReference type="SUPFAM" id="SSF50475">
    <property type="entry name" value="FMN-binding split barrel"/>
    <property type="match status" value="1"/>
</dbReference>
<comment type="caution">
    <text evidence="3">The sequence shown here is derived from an EMBL/GenBank/DDBJ whole genome shotgun (WGS) entry which is preliminary data.</text>
</comment>
<dbReference type="GO" id="GO:0016646">
    <property type="term" value="F:oxidoreductase activity, acting on the CH-NH group of donors, NAD or NADP as acceptor"/>
    <property type="evidence" value="ECO:0007669"/>
    <property type="project" value="UniProtKB-ARBA"/>
</dbReference>
<evidence type="ECO:0000256" key="1">
    <source>
        <dbReference type="ARBA" id="ARBA00038054"/>
    </source>
</evidence>
<reference evidence="3 4" key="1">
    <citation type="submission" date="2015-12" db="EMBL/GenBank/DDBJ databases">
        <title>Draft genome of Thermovenabulum gondwanense isolated from a red thermophilic microbial mat colonisisng an outflow channel of a bore well.</title>
        <authorList>
            <person name="Patel B.K."/>
        </authorList>
    </citation>
    <scope>NUCLEOTIDE SEQUENCE [LARGE SCALE GENOMIC DNA]</scope>
    <source>
        <strain evidence="3 4">R270</strain>
    </source>
</reference>
<dbReference type="RefSeq" id="WP_068748459.1">
    <property type="nucleotide sequence ID" value="NZ_LOHZ01000030.1"/>
</dbReference>
<protein>
    <submittedName>
        <fullName evidence="3">Flavoredoxin</fullName>
    </submittedName>
</protein>
<dbReference type="STRING" id="520767.ATZ99_13390"/>
<sequence>MFKRITLKEASSYIAEGLKKGAFLTVKSKDKVNTMTIGWGFTGVLWQKEVFCAFVRPSRYTFKLIEKADSYTVSIPLRADLSKELRLCGTLSGESVDKIKELNLKLLPGETVDSPGIEDCDLVIECKIIYKASIERNAIPGEIKASFYPHGDFHHMYIGEITAIRMKTEQTGFESSATTS</sequence>
<feature type="domain" description="Flavin reductase like" evidence="2">
    <location>
        <begin position="23"/>
        <end position="170"/>
    </location>
</feature>
<dbReference type="OrthoDB" id="9791490at2"/>
<dbReference type="Pfam" id="PF01613">
    <property type="entry name" value="Flavin_Reduct"/>
    <property type="match status" value="1"/>
</dbReference>
<evidence type="ECO:0000259" key="2">
    <source>
        <dbReference type="Pfam" id="PF01613"/>
    </source>
</evidence>
<evidence type="ECO:0000313" key="4">
    <source>
        <dbReference type="Proteomes" id="UP000075737"/>
    </source>
</evidence>
<accession>A0A161QB73</accession>
<dbReference type="Gene3D" id="2.30.110.10">
    <property type="entry name" value="Electron Transport, Fmn-binding Protein, Chain A"/>
    <property type="match status" value="1"/>
</dbReference>
<dbReference type="PANTHER" id="PTHR43567">
    <property type="entry name" value="FLAVOREDOXIN-RELATED-RELATED"/>
    <property type="match status" value="1"/>
</dbReference>
<organism evidence="3 4">
    <name type="scientific">Thermovenabulum gondwanense</name>
    <dbReference type="NCBI Taxonomy" id="520767"/>
    <lineage>
        <taxon>Bacteria</taxon>
        <taxon>Bacillati</taxon>
        <taxon>Bacillota</taxon>
        <taxon>Clostridia</taxon>
        <taxon>Thermosediminibacterales</taxon>
        <taxon>Thermosediminibacteraceae</taxon>
        <taxon>Thermovenabulum</taxon>
    </lineage>
</organism>
<evidence type="ECO:0000313" key="3">
    <source>
        <dbReference type="EMBL" id="KYO66147.1"/>
    </source>
</evidence>
<dbReference type="InterPro" id="IPR052174">
    <property type="entry name" value="Flavoredoxin"/>
</dbReference>
<dbReference type="InterPro" id="IPR002563">
    <property type="entry name" value="Flavin_Rdtase-like_dom"/>
</dbReference>
<proteinExistence type="inferred from homology"/>
<dbReference type="InterPro" id="IPR012349">
    <property type="entry name" value="Split_barrel_FMN-bd"/>
</dbReference>
<dbReference type="PANTHER" id="PTHR43567:SF5">
    <property type="entry name" value="HYPOTHETICAL CYTOSOLIC PROTEIN"/>
    <property type="match status" value="1"/>
</dbReference>